<dbReference type="PANTHER" id="PTHR30345">
    <property type="entry name" value="RIBOSE-5-PHOSPHATE ISOMERASE B"/>
    <property type="match status" value="1"/>
</dbReference>
<organism evidence="3">
    <name type="scientific">uncultured Thermomicrobiales bacterium</name>
    <dbReference type="NCBI Taxonomy" id="1645740"/>
    <lineage>
        <taxon>Bacteria</taxon>
        <taxon>Pseudomonadati</taxon>
        <taxon>Thermomicrobiota</taxon>
        <taxon>Thermomicrobia</taxon>
        <taxon>Thermomicrobiales</taxon>
        <taxon>environmental samples</taxon>
    </lineage>
</organism>
<protein>
    <submittedName>
        <fullName evidence="3">Ribose 5-phosphate isomerase B</fullName>
        <ecNumber evidence="3">5.3.1.6</ecNumber>
    </submittedName>
</protein>
<dbReference type="Gene3D" id="3.40.1400.10">
    <property type="entry name" value="Sugar-phosphate isomerase, RpiB/LacA/LacB"/>
    <property type="match status" value="1"/>
</dbReference>
<dbReference type="GO" id="GO:0004751">
    <property type="term" value="F:ribose-5-phosphate isomerase activity"/>
    <property type="evidence" value="ECO:0007669"/>
    <property type="project" value="UniProtKB-EC"/>
</dbReference>
<dbReference type="NCBIfam" id="TIGR00689">
    <property type="entry name" value="rpiB_lacA_lacB"/>
    <property type="match status" value="1"/>
</dbReference>
<dbReference type="AlphaFoldDB" id="A0A6J4V193"/>
<feature type="active site" description="Proton donor" evidence="2">
    <location>
        <position position="98"/>
    </location>
</feature>
<reference evidence="3" key="1">
    <citation type="submission" date="2020-02" db="EMBL/GenBank/DDBJ databases">
        <authorList>
            <person name="Meier V. D."/>
        </authorList>
    </citation>
    <scope>NUCLEOTIDE SEQUENCE</scope>
    <source>
        <strain evidence="3">AVDCRST_MAG73</strain>
    </source>
</reference>
<proteinExistence type="inferred from homology"/>
<evidence type="ECO:0000256" key="1">
    <source>
        <dbReference type="ARBA" id="ARBA00008754"/>
    </source>
</evidence>
<dbReference type="InterPro" id="IPR036569">
    <property type="entry name" value="RpiB_LacA_LacB_sf"/>
</dbReference>
<feature type="active site" description="Proton acceptor" evidence="2">
    <location>
        <position position="65"/>
    </location>
</feature>
<dbReference type="SUPFAM" id="SSF89623">
    <property type="entry name" value="Ribose/Galactose isomerase RpiB/AlsB"/>
    <property type="match status" value="1"/>
</dbReference>
<dbReference type="NCBIfam" id="NF004051">
    <property type="entry name" value="PRK05571.1"/>
    <property type="match status" value="1"/>
</dbReference>
<dbReference type="PIRSF" id="PIRSF005384">
    <property type="entry name" value="RpiB_LacA_B"/>
    <property type="match status" value="1"/>
</dbReference>
<accession>A0A6J4V193</accession>
<dbReference type="Pfam" id="PF02502">
    <property type="entry name" value="LacAB_rpiB"/>
    <property type="match status" value="1"/>
</dbReference>
<sequence length="162" mass="17110">MRLVVGGDHAGYRLKAVIVDALREWGHAVEDVGAHGPAPVDFPDVAWDVCAAVRSGRADRGLMVCGTGVGACIAANKVPGIRAALGHDAHSAHQCVEHDDANVLCLGAQIVGEWLALDLLRGFLAAEFRAEEPFLQRLAKVAELERRAATLVGAEFDAAPRS</sequence>
<gene>
    <name evidence="3" type="ORF">AVDCRST_MAG73-4088</name>
</gene>
<dbReference type="GO" id="GO:0009052">
    <property type="term" value="P:pentose-phosphate shunt, non-oxidative branch"/>
    <property type="evidence" value="ECO:0007669"/>
    <property type="project" value="TreeGrafter"/>
</dbReference>
<dbReference type="GO" id="GO:0019316">
    <property type="term" value="P:D-allose catabolic process"/>
    <property type="evidence" value="ECO:0007669"/>
    <property type="project" value="TreeGrafter"/>
</dbReference>
<dbReference type="EMBL" id="CADCWE010000263">
    <property type="protein sequence ID" value="CAA9565173.1"/>
    <property type="molecule type" value="Genomic_DNA"/>
</dbReference>
<name>A0A6J4V193_9BACT</name>
<dbReference type="InterPro" id="IPR003500">
    <property type="entry name" value="RpiB_LacA_LacB"/>
</dbReference>
<comment type="similarity">
    <text evidence="1">Belongs to the LacAB/RpiB family.</text>
</comment>
<dbReference type="EC" id="5.3.1.6" evidence="3"/>
<dbReference type="PANTHER" id="PTHR30345:SF0">
    <property type="entry name" value="DNA DAMAGE-REPAIR_TOLERATION PROTEIN DRT102"/>
    <property type="match status" value="1"/>
</dbReference>
<keyword evidence="3" id="KW-0413">Isomerase</keyword>
<evidence type="ECO:0000313" key="3">
    <source>
        <dbReference type="EMBL" id="CAA9565173.1"/>
    </source>
</evidence>
<evidence type="ECO:0000256" key="2">
    <source>
        <dbReference type="PIRSR" id="PIRSR005384-1"/>
    </source>
</evidence>